<organism evidence="2 3">
    <name type="scientific">Megasphaera vaginalis</name>
    <name type="common">ex Srinivasan et al. 2021</name>
    <dbReference type="NCBI Taxonomy" id="1111454"/>
    <lineage>
        <taxon>Bacteria</taxon>
        <taxon>Bacillati</taxon>
        <taxon>Bacillota</taxon>
        <taxon>Negativicutes</taxon>
        <taxon>Veillonellales</taxon>
        <taxon>Veillonellaceae</taxon>
        <taxon>Megasphaera</taxon>
    </lineage>
</organism>
<reference evidence="2 3" key="1">
    <citation type="submission" date="2013-09" db="EMBL/GenBank/DDBJ databases">
        <authorList>
            <person name="Durkin A.S."/>
            <person name="Haft D.R."/>
            <person name="McCorrison J."/>
            <person name="Torralba M."/>
            <person name="Gillis M."/>
            <person name="Haft D.H."/>
            <person name="Methe B."/>
            <person name="Sutton G."/>
            <person name="Nelson K.E."/>
        </authorList>
    </citation>
    <scope>NUCLEOTIDE SEQUENCE [LARGE SCALE GENOMIC DNA]</scope>
    <source>
        <strain evidence="2 3">BV3C16-1</strain>
    </source>
</reference>
<name>U7UB21_9FIRM</name>
<evidence type="ECO:0000313" key="2">
    <source>
        <dbReference type="EMBL" id="ERT56516.1"/>
    </source>
</evidence>
<dbReference type="eggNOG" id="COG1645">
    <property type="taxonomic scope" value="Bacteria"/>
</dbReference>
<dbReference type="RefSeq" id="WP_023054679.1">
    <property type="nucleotide sequence ID" value="NZ_AWXA01000062.1"/>
</dbReference>
<dbReference type="Proteomes" id="UP000017090">
    <property type="component" value="Unassembled WGS sequence"/>
</dbReference>
<keyword evidence="1" id="KW-0812">Transmembrane</keyword>
<accession>U7UB21</accession>
<dbReference type="EMBL" id="AWXA01000062">
    <property type="protein sequence ID" value="ERT56516.1"/>
    <property type="molecule type" value="Genomic_DNA"/>
</dbReference>
<gene>
    <name evidence="2" type="ORF">HMPREF1250_1566</name>
</gene>
<feature type="transmembrane region" description="Helical" evidence="1">
    <location>
        <begin position="346"/>
        <end position="365"/>
    </location>
</feature>
<keyword evidence="1" id="KW-1133">Transmembrane helix</keyword>
<dbReference type="STRING" id="1111454.HMPREF1250_1566"/>
<keyword evidence="1" id="KW-0472">Membrane</keyword>
<dbReference type="PANTHER" id="PTHR37826:SF3">
    <property type="entry name" value="J DOMAIN-CONTAINING PROTEIN"/>
    <property type="match status" value="1"/>
</dbReference>
<keyword evidence="3" id="KW-1185">Reference proteome</keyword>
<dbReference type="OrthoDB" id="3182597at2"/>
<evidence type="ECO:0000313" key="3">
    <source>
        <dbReference type="Proteomes" id="UP000017090"/>
    </source>
</evidence>
<proteinExistence type="predicted"/>
<dbReference type="Gene3D" id="2.20.28.30">
    <property type="entry name" value="RNA polymerase ii, chain L"/>
    <property type="match status" value="2"/>
</dbReference>
<comment type="caution">
    <text evidence="2">The sequence shown here is derived from an EMBL/GenBank/DDBJ whole genome shotgun (WGS) entry which is preliminary data.</text>
</comment>
<dbReference type="PANTHER" id="PTHR37826">
    <property type="entry name" value="FLOTILLIN BAND_7_5 DOMAIN PROTEIN"/>
    <property type="match status" value="1"/>
</dbReference>
<dbReference type="PATRIC" id="fig|1111454.3.peg.2204"/>
<sequence length="366" mass="40745">MADTSVSYKCPKCGGPLNFQAGAEKVSCEYCSSEFDVKTIETLFSQQEEIAAQNAAAEETKWKPEEAGSEWDSGETDAFQVFTCSSCGAELVTDGSTMATECCYCGNPTMLPNRFAGMLKPDYVIPFKKTKEDAVAALKAFYGKKRLLPSNFKSNNRMKEIQGLYVPFWLFDSTVSGTMTFSAERISVSTTDDKEITETQVYRCRRKGSADFERIPVDGSTKMDDTFMESIEPFDYQEMQPFSQAYFTGYIADKYDVDAAASVGRADERVTNSMTEELKRTVNGYDAVRRESCNIVKVGGNVSYAVVPVWILTTRYENKPYTFMMNGQTGRLVGSLPIDKGKLRNYSIIGFIASFIAIYGITSLII</sequence>
<evidence type="ECO:0008006" key="4">
    <source>
        <dbReference type="Google" id="ProtNLM"/>
    </source>
</evidence>
<dbReference type="AlphaFoldDB" id="U7UB21"/>
<evidence type="ECO:0000256" key="1">
    <source>
        <dbReference type="SAM" id="Phobius"/>
    </source>
</evidence>
<protein>
    <recommendedName>
        <fullName evidence="4">DNA-directed RNA polymerase subunit P</fullName>
    </recommendedName>
</protein>